<keyword evidence="1" id="KW-0805">Transcription regulation</keyword>
<evidence type="ECO:0000256" key="1">
    <source>
        <dbReference type="ARBA" id="ARBA00023015"/>
    </source>
</evidence>
<proteinExistence type="predicted"/>
<evidence type="ECO:0000256" key="2">
    <source>
        <dbReference type="ARBA" id="ARBA00023125"/>
    </source>
</evidence>
<name>A0A840F5T4_9ACTN</name>
<dbReference type="Pfam" id="PF12833">
    <property type="entry name" value="HTH_18"/>
    <property type="match status" value="1"/>
</dbReference>
<dbReference type="InterPro" id="IPR018060">
    <property type="entry name" value="HTH_AraC"/>
</dbReference>
<keyword evidence="2 5" id="KW-0238">DNA-binding</keyword>
<dbReference type="AlphaFoldDB" id="A0A840F5T4"/>
<gene>
    <name evidence="5" type="ORF">BKA16_001449</name>
</gene>
<sequence length="335" mass="37565">MSGKNVPFVPTERFASTLTPAIIAAWQKRLGVDAATIVDPMRLGDTVARVSFSSNRTEGLGTLRYGHMLSQSAVYCSLQTPVRIECTAESIREDPREVLIASVSPIRGESTLWQRGQEYRYAPRDLILVPTLYPFVRATTTIHESAGLFIRLSALGAHRYLAERSRRASGTDTPLARATATFLRRFAVDTAVTGAQVPADTELAVIDLVTAALAELTLDDRYRLQDDRLYVRQTVIDLVARRYRDPSFGTDAIADELHISRRHLYRLFSELDTSPAELIADKRVEAGREMLEERPWTRIGDIATAVGFRSLATFRNQFKARHGISPLEFRERIRG</sequence>
<evidence type="ECO:0000313" key="5">
    <source>
        <dbReference type="EMBL" id="MBB4134897.1"/>
    </source>
</evidence>
<reference evidence="5 6" key="1">
    <citation type="submission" date="2020-08" db="EMBL/GenBank/DDBJ databases">
        <title>Sequencing the genomes of 1000 actinobacteria strains.</title>
        <authorList>
            <person name="Klenk H.-P."/>
        </authorList>
    </citation>
    <scope>NUCLEOTIDE SEQUENCE [LARGE SCALE GENOMIC DNA]</scope>
    <source>
        <strain evidence="5 6">DSM 45298</strain>
    </source>
</reference>
<feature type="domain" description="HTH araC/xylS-type" evidence="4">
    <location>
        <begin position="233"/>
        <end position="332"/>
    </location>
</feature>
<dbReference type="Gene3D" id="1.10.10.60">
    <property type="entry name" value="Homeodomain-like"/>
    <property type="match status" value="1"/>
</dbReference>
<protein>
    <submittedName>
        <fullName evidence="5">AraC-like DNA-binding protein</fullName>
    </submittedName>
</protein>
<evidence type="ECO:0000256" key="3">
    <source>
        <dbReference type="ARBA" id="ARBA00023163"/>
    </source>
</evidence>
<keyword evidence="6" id="KW-1185">Reference proteome</keyword>
<evidence type="ECO:0000313" key="6">
    <source>
        <dbReference type="Proteomes" id="UP000551501"/>
    </source>
</evidence>
<dbReference type="SUPFAM" id="SSF46689">
    <property type="entry name" value="Homeodomain-like"/>
    <property type="match status" value="1"/>
</dbReference>
<dbReference type="GO" id="GO:0043565">
    <property type="term" value="F:sequence-specific DNA binding"/>
    <property type="evidence" value="ECO:0007669"/>
    <property type="project" value="InterPro"/>
</dbReference>
<dbReference type="EMBL" id="JACIFP010000001">
    <property type="protein sequence ID" value="MBB4134897.1"/>
    <property type="molecule type" value="Genomic_DNA"/>
</dbReference>
<dbReference type="PANTHER" id="PTHR43280">
    <property type="entry name" value="ARAC-FAMILY TRANSCRIPTIONAL REGULATOR"/>
    <property type="match status" value="1"/>
</dbReference>
<dbReference type="PANTHER" id="PTHR43280:SF31">
    <property type="entry name" value="TRANSCRIPTIONAL REGULATORY PROTEIN"/>
    <property type="match status" value="1"/>
</dbReference>
<dbReference type="RefSeq" id="WP_183370007.1">
    <property type="nucleotide sequence ID" value="NZ_BAABHL010000037.1"/>
</dbReference>
<dbReference type="SMART" id="SM00342">
    <property type="entry name" value="HTH_ARAC"/>
    <property type="match status" value="1"/>
</dbReference>
<comment type="caution">
    <text evidence="5">The sequence shown here is derived from an EMBL/GenBank/DDBJ whole genome shotgun (WGS) entry which is preliminary data.</text>
</comment>
<dbReference type="InterPro" id="IPR009057">
    <property type="entry name" value="Homeodomain-like_sf"/>
</dbReference>
<dbReference type="InterPro" id="IPR018062">
    <property type="entry name" value="HTH_AraC-typ_CS"/>
</dbReference>
<keyword evidence="3" id="KW-0804">Transcription</keyword>
<organism evidence="5 6">
    <name type="scientific">Gordonia humi</name>
    <dbReference type="NCBI Taxonomy" id="686429"/>
    <lineage>
        <taxon>Bacteria</taxon>
        <taxon>Bacillati</taxon>
        <taxon>Actinomycetota</taxon>
        <taxon>Actinomycetes</taxon>
        <taxon>Mycobacteriales</taxon>
        <taxon>Gordoniaceae</taxon>
        <taxon>Gordonia</taxon>
    </lineage>
</organism>
<dbReference type="PROSITE" id="PS01124">
    <property type="entry name" value="HTH_ARAC_FAMILY_2"/>
    <property type="match status" value="1"/>
</dbReference>
<dbReference type="PROSITE" id="PS00041">
    <property type="entry name" value="HTH_ARAC_FAMILY_1"/>
    <property type="match status" value="1"/>
</dbReference>
<dbReference type="GO" id="GO:0003700">
    <property type="term" value="F:DNA-binding transcription factor activity"/>
    <property type="evidence" value="ECO:0007669"/>
    <property type="project" value="InterPro"/>
</dbReference>
<evidence type="ECO:0000259" key="4">
    <source>
        <dbReference type="PROSITE" id="PS01124"/>
    </source>
</evidence>
<dbReference type="Proteomes" id="UP000551501">
    <property type="component" value="Unassembled WGS sequence"/>
</dbReference>
<accession>A0A840F5T4</accession>